<reference evidence="2" key="1">
    <citation type="submission" date="2017-05" db="UniProtKB">
        <authorList>
            <consortium name="EnsemblMetazoa"/>
        </authorList>
    </citation>
    <scope>IDENTIFICATION</scope>
</reference>
<proteinExistence type="predicted"/>
<name>A0A1X7UB68_AMPQE</name>
<organism evidence="2">
    <name type="scientific">Amphimedon queenslandica</name>
    <name type="common">Sponge</name>
    <dbReference type="NCBI Taxonomy" id="400682"/>
    <lineage>
        <taxon>Eukaryota</taxon>
        <taxon>Metazoa</taxon>
        <taxon>Porifera</taxon>
        <taxon>Demospongiae</taxon>
        <taxon>Heteroscleromorpha</taxon>
        <taxon>Haplosclerida</taxon>
        <taxon>Niphatidae</taxon>
        <taxon>Amphimedon</taxon>
    </lineage>
</organism>
<feature type="compositionally biased region" description="Basic and acidic residues" evidence="1">
    <location>
        <begin position="90"/>
        <end position="102"/>
    </location>
</feature>
<dbReference type="AlphaFoldDB" id="A0A1X7UB68"/>
<protein>
    <submittedName>
        <fullName evidence="2">Uncharacterized protein</fullName>
    </submittedName>
</protein>
<dbReference type="EnsemblMetazoa" id="Aqu2.1.25193_001">
    <property type="protein sequence ID" value="Aqu2.1.25193_001"/>
    <property type="gene ID" value="Aqu2.1.25193"/>
</dbReference>
<evidence type="ECO:0000313" key="2">
    <source>
        <dbReference type="EnsemblMetazoa" id="Aqu2.1.25193_001"/>
    </source>
</evidence>
<evidence type="ECO:0000256" key="1">
    <source>
        <dbReference type="SAM" id="MobiDB-lite"/>
    </source>
</evidence>
<sequence>MQNLLHHFFLTKVKELPCRLVNKGTDTIVTKTTLLLHTSVRIKHSSISSFLLASLISFDNNLACNFNSLLKKEREEKGERERKKKRRREKQKEGKKREKERKKERAEIFNLSFTAIHFVKSISQCLQRWFTNFINIISSSQPLFKAFSKTTINVTSFI</sequence>
<feature type="region of interest" description="Disordered" evidence="1">
    <location>
        <begin position="74"/>
        <end position="102"/>
    </location>
</feature>
<dbReference type="InParanoid" id="A0A1X7UB68"/>
<accession>A0A1X7UB68</accession>